<keyword evidence="4" id="KW-0808">Transferase</keyword>
<feature type="transmembrane region" description="Helical" evidence="7">
    <location>
        <begin position="135"/>
        <end position="152"/>
    </location>
</feature>
<evidence type="ECO:0000256" key="2">
    <source>
        <dbReference type="ARBA" id="ARBA00012438"/>
    </source>
</evidence>
<dbReference type="PANTHER" id="PTHR45453:SF1">
    <property type="entry name" value="PHOSPHATE REGULON SENSOR PROTEIN PHOR"/>
    <property type="match status" value="1"/>
</dbReference>
<dbReference type="InterPro" id="IPR003594">
    <property type="entry name" value="HATPase_dom"/>
</dbReference>
<keyword evidence="6" id="KW-0902">Two-component regulatory system</keyword>
<feature type="transmembrane region" description="Helical" evidence="7">
    <location>
        <begin position="30"/>
        <end position="52"/>
    </location>
</feature>
<evidence type="ECO:0000256" key="1">
    <source>
        <dbReference type="ARBA" id="ARBA00000085"/>
    </source>
</evidence>
<feature type="transmembrane region" description="Helical" evidence="7">
    <location>
        <begin position="110"/>
        <end position="128"/>
    </location>
</feature>
<dbReference type="GO" id="GO:0016036">
    <property type="term" value="P:cellular response to phosphate starvation"/>
    <property type="evidence" value="ECO:0007669"/>
    <property type="project" value="TreeGrafter"/>
</dbReference>
<evidence type="ECO:0000256" key="5">
    <source>
        <dbReference type="ARBA" id="ARBA00022777"/>
    </source>
</evidence>
<dbReference type="Gene3D" id="3.30.565.10">
    <property type="entry name" value="Histidine kinase-like ATPase, C-terminal domain"/>
    <property type="match status" value="1"/>
</dbReference>
<dbReference type="PRINTS" id="PR00344">
    <property type="entry name" value="BCTRLSENSOR"/>
</dbReference>
<dbReference type="Proteomes" id="UP000181790">
    <property type="component" value="Unassembled WGS sequence"/>
</dbReference>
<accession>A0A1S2VJ16</accession>
<dbReference type="InterPro" id="IPR005467">
    <property type="entry name" value="His_kinase_dom"/>
</dbReference>
<keyword evidence="7" id="KW-0472">Membrane</keyword>
<dbReference type="InterPro" id="IPR036890">
    <property type="entry name" value="HATPase_C_sf"/>
</dbReference>
<evidence type="ECO:0000256" key="3">
    <source>
        <dbReference type="ARBA" id="ARBA00022553"/>
    </source>
</evidence>
<keyword evidence="10" id="KW-1185">Reference proteome</keyword>
<dbReference type="InterPro" id="IPR050351">
    <property type="entry name" value="BphY/WalK/GraS-like"/>
</dbReference>
<dbReference type="Gene3D" id="1.10.287.130">
    <property type="match status" value="1"/>
</dbReference>
<dbReference type="EC" id="2.7.13.3" evidence="2"/>
<dbReference type="OrthoDB" id="9810447at2"/>
<dbReference type="InterPro" id="IPR003661">
    <property type="entry name" value="HisK_dim/P_dom"/>
</dbReference>
<evidence type="ECO:0000256" key="4">
    <source>
        <dbReference type="ARBA" id="ARBA00022679"/>
    </source>
</evidence>
<feature type="transmembrane region" description="Helical" evidence="7">
    <location>
        <begin position="164"/>
        <end position="182"/>
    </location>
</feature>
<feature type="transmembrane region" description="Helical" evidence="7">
    <location>
        <begin position="58"/>
        <end position="79"/>
    </location>
</feature>
<reference evidence="9 10" key="1">
    <citation type="submission" date="2016-10" db="EMBL/GenBank/DDBJ databases">
        <title>Arsenicibacter rosenii gen. nov., sp. nov., an efficient arsenic-methylating bacterium isolated from an arsenic-contaminated paddy soil.</title>
        <authorList>
            <person name="Huang K."/>
        </authorList>
    </citation>
    <scope>NUCLEOTIDE SEQUENCE [LARGE SCALE GENOMIC DNA]</scope>
    <source>
        <strain evidence="9 10">SM-1</strain>
    </source>
</reference>
<feature type="transmembrane region" description="Helical" evidence="7">
    <location>
        <begin position="86"/>
        <end position="104"/>
    </location>
</feature>
<dbReference type="PROSITE" id="PS50109">
    <property type="entry name" value="HIS_KIN"/>
    <property type="match status" value="1"/>
</dbReference>
<dbReference type="InterPro" id="IPR036097">
    <property type="entry name" value="HisK_dim/P_sf"/>
</dbReference>
<dbReference type="GO" id="GO:0000155">
    <property type="term" value="F:phosphorelay sensor kinase activity"/>
    <property type="evidence" value="ECO:0007669"/>
    <property type="project" value="InterPro"/>
</dbReference>
<dbReference type="AlphaFoldDB" id="A0A1S2VJ16"/>
<comment type="caution">
    <text evidence="9">The sequence shown here is derived from an EMBL/GenBank/DDBJ whole genome shotgun (WGS) entry which is preliminary data.</text>
</comment>
<dbReference type="GO" id="GO:0004721">
    <property type="term" value="F:phosphoprotein phosphatase activity"/>
    <property type="evidence" value="ECO:0007669"/>
    <property type="project" value="TreeGrafter"/>
</dbReference>
<dbReference type="EMBL" id="MORL01000006">
    <property type="protein sequence ID" value="OIN58742.1"/>
    <property type="molecule type" value="Genomic_DNA"/>
</dbReference>
<keyword evidence="7" id="KW-0812">Transmembrane</keyword>
<dbReference type="SMART" id="SM00388">
    <property type="entry name" value="HisKA"/>
    <property type="match status" value="1"/>
</dbReference>
<dbReference type="GO" id="GO:0005886">
    <property type="term" value="C:plasma membrane"/>
    <property type="evidence" value="ECO:0007669"/>
    <property type="project" value="TreeGrafter"/>
</dbReference>
<evidence type="ECO:0000259" key="8">
    <source>
        <dbReference type="PROSITE" id="PS50109"/>
    </source>
</evidence>
<proteinExistence type="predicted"/>
<dbReference type="SMART" id="SM00387">
    <property type="entry name" value="HATPase_c"/>
    <property type="match status" value="1"/>
</dbReference>
<dbReference type="Pfam" id="PF02518">
    <property type="entry name" value="HATPase_c"/>
    <property type="match status" value="1"/>
</dbReference>
<dbReference type="PANTHER" id="PTHR45453">
    <property type="entry name" value="PHOSPHATE REGULON SENSOR PROTEIN PHOR"/>
    <property type="match status" value="1"/>
</dbReference>
<protein>
    <recommendedName>
        <fullName evidence="2">histidine kinase</fullName>
        <ecNumber evidence="2">2.7.13.3</ecNumber>
    </recommendedName>
</protein>
<organism evidence="9 10">
    <name type="scientific">Arsenicibacter rosenii</name>
    <dbReference type="NCBI Taxonomy" id="1750698"/>
    <lineage>
        <taxon>Bacteria</taxon>
        <taxon>Pseudomonadati</taxon>
        <taxon>Bacteroidota</taxon>
        <taxon>Cytophagia</taxon>
        <taxon>Cytophagales</taxon>
        <taxon>Spirosomataceae</taxon>
        <taxon>Arsenicibacter</taxon>
    </lineage>
</organism>
<feature type="domain" description="Histidine kinase" evidence="8">
    <location>
        <begin position="220"/>
        <end position="433"/>
    </location>
</feature>
<dbReference type="CDD" id="cd00082">
    <property type="entry name" value="HisKA"/>
    <property type="match status" value="1"/>
</dbReference>
<comment type="catalytic activity">
    <reaction evidence="1">
        <text>ATP + protein L-histidine = ADP + protein N-phospho-L-histidine.</text>
        <dbReference type="EC" id="2.7.13.3"/>
    </reaction>
</comment>
<keyword evidence="3" id="KW-0597">Phosphoprotein</keyword>
<evidence type="ECO:0000313" key="9">
    <source>
        <dbReference type="EMBL" id="OIN58742.1"/>
    </source>
</evidence>
<evidence type="ECO:0000256" key="6">
    <source>
        <dbReference type="ARBA" id="ARBA00023012"/>
    </source>
</evidence>
<dbReference type="RefSeq" id="WP_071503845.1">
    <property type="nucleotide sequence ID" value="NZ_MORL01000006.1"/>
</dbReference>
<dbReference type="SUPFAM" id="SSF47384">
    <property type="entry name" value="Homodimeric domain of signal transducing histidine kinase"/>
    <property type="match status" value="1"/>
</dbReference>
<keyword evidence="7" id="KW-1133">Transmembrane helix</keyword>
<keyword evidence="5" id="KW-0418">Kinase</keyword>
<dbReference type="SUPFAM" id="SSF55874">
    <property type="entry name" value="ATPase domain of HSP90 chaperone/DNA topoisomerase II/histidine kinase"/>
    <property type="match status" value="1"/>
</dbReference>
<name>A0A1S2VJ16_9BACT</name>
<gene>
    <name evidence="9" type="ORF">BLX24_14405</name>
</gene>
<sequence length="449" mass="51155">MLSDQLLIAWLPLDTQKAFRKLSTINQLRFILIWIINGLCLLCFPIVIWLNLRIGNTVFATINIVYLLVASLPTLYACYQLRIKFALYYSLFTFYIGILAYYTASILKGFDTHCELLFIAHAAFSIIFLKKKQSVRVFLFLLANFIGLRYYIESLDVKPQQQGFLVNSLSIFIALFVLIYYVKILAIKNSYHQTRERQLLRRNYQRLTEINQLKDKTFGMIGHDLRSPIAVLKTQLMLLRNSIDNNKELTQHSQDLSTLVDTIQVLLDNIYHWSMLQQDALISRKVNVDLADIADEALQTYVHLSANKRLKLETSFKSAFTTGDEYQLLVLARNLIQNAIKFTPNSGIVRVETGVANDKVFLLVKDTGIGFPEPVSDDCNVHVLQRSGTMGEKGSGMGLSIIRGLTKLNGGFVHYESIPGQGTKARIIFNKSLTQLSDKRYSRKLAGDE</sequence>
<evidence type="ECO:0000313" key="10">
    <source>
        <dbReference type="Proteomes" id="UP000181790"/>
    </source>
</evidence>
<evidence type="ECO:0000256" key="7">
    <source>
        <dbReference type="SAM" id="Phobius"/>
    </source>
</evidence>
<dbReference type="InterPro" id="IPR004358">
    <property type="entry name" value="Sig_transdc_His_kin-like_C"/>
</dbReference>
<dbReference type="CDD" id="cd00075">
    <property type="entry name" value="HATPase"/>
    <property type="match status" value="1"/>
</dbReference>